<evidence type="ECO:0000259" key="8">
    <source>
        <dbReference type="Pfam" id="PF02656"/>
    </source>
</evidence>
<keyword evidence="3 7" id="KW-0812">Transmembrane</keyword>
<name>A0A1Y2B9M9_9FUNG</name>
<evidence type="ECO:0000256" key="7">
    <source>
        <dbReference type="SAM" id="Phobius"/>
    </source>
</evidence>
<comment type="caution">
    <text evidence="9">The sequence shown here is derived from an EMBL/GenBank/DDBJ whole genome shotgun (WGS) entry which is preliminary data.</text>
</comment>
<proteinExistence type="predicted"/>
<dbReference type="GO" id="GO:0005886">
    <property type="term" value="C:plasma membrane"/>
    <property type="evidence" value="ECO:0007669"/>
    <property type="project" value="UniProtKB-SubCell"/>
</dbReference>
<evidence type="ECO:0000256" key="1">
    <source>
        <dbReference type="ARBA" id="ARBA00004651"/>
    </source>
</evidence>
<reference evidence="9 10" key="1">
    <citation type="submission" date="2016-07" db="EMBL/GenBank/DDBJ databases">
        <title>Pervasive Adenine N6-methylation of Active Genes in Fungi.</title>
        <authorList>
            <consortium name="DOE Joint Genome Institute"/>
            <person name="Mondo S.J."/>
            <person name="Dannebaum R.O."/>
            <person name="Kuo R.C."/>
            <person name="Labutti K."/>
            <person name="Haridas S."/>
            <person name="Kuo A."/>
            <person name="Salamov A."/>
            <person name="Ahrendt S.R."/>
            <person name="Lipzen A."/>
            <person name="Sullivan W."/>
            <person name="Andreopoulos W.B."/>
            <person name="Clum A."/>
            <person name="Lindquist E."/>
            <person name="Daum C."/>
            <person name="Ramamoorthy G.K."/>
            <person name="Gryganskyi A."/>
            <person name="Culley D."/>
            <person name="Magnuson J.K."/>
            <person name="James T.Y."/>
            <person name="O'Malley M.A."/>
            <person name="Stajich J.E."/>
            <person name="Spatafora J.W."/>
            <person name="Visel A."/>
            <person name="Grigoriev I.V."/>
        </authorList>
    </citation>
    <scope>NUCLEOTIDE SEQUENCE [LARGE SCALE GENOMIC DNA]</scope>
    <source>
        <strain evidence="9 10">JEL800</strain>
    </source>
</reference>
<evidence type="ECO:0000313" key="9">
    <source>
        <dbReference type="EMBL" id="ORY31187.1"/>
    </source>
</evidence>
<dbReference type="Pfam" id="PF02656">
    <property type="entry name" value="DUF202"/>
    <property type="match status" value="1"/>
</dbReference>
<dbReference type="Proteomes" id="UP000193642">
    <property type="component" value="Unassembled WGS sequence"/>
</dbReference>
<evidence type="ECO:0000256" key="3">
    <source>
        <dbReference type="ARBA" id="ARBA00022692"/>
    </source>
</evidence>
<feature type="domain" description="DUF202" evidence="8">
    <location>
        <begin position="22"/>
        <end position="152"/>
    </location>
</feature>
<evidence type="ECO:0000313" key="10">
    <source>
        <dbReference type="Proteomes" id="UP000193642"/>
    </source>
</evidence>
<protein>
    <recommendedName>
        <fullName evidence="8">DUF202 domain-containing protein</fullName>
    </recommendedName>
</protein>
<keyword evidence="2" id="KW-1003">Cell membrane</keyword>
<dbReference type="AlphaFoldDB" id="A0A1Y2B9M9"/>
<evidence type="ECO:0000256" key="6">
    <source>
        <dbReference type="SAM" id="MobiDB-lite"/>
    </source>
</evidence>
<dbReference type="PANTHER" id="PTHR34187">
    <property type="entry name" value="FGR18P"/>
    <property type="match status" value="1"/>
</dbReference>
<feature type="transmembrane region" description="Helical" evidence="7">
    <location>
        <begin position="128"/>
        <end position="149"/>
    </location>
</feature>
<dbReference type="PANTHER" id="PTHR34187:SF2">
    <property type="entry name" value="DUF202 DOMAIN-CONTAINING PROTEIN"/>
    <property type="match status" value="1"/>
</dbReference>
<accession>A0A1Y2B9M9</accession>
<organism evidence="9 10">
    <name type="scientific">Rhizoclosmatium globosum</name>
    <dbReference type="NCBI Taxonomy" id="329046"/>
    <lineage>
        <taxon>Eukaryota</taxon>
        <taxon>Fungi</taxon>
        <taxon>Fungi incertae sedis</taxon>
        <taxon>Chytridiomycota</taxon>
        <taxon>Chytridiomycota incertae sedis</taxon>
        <taxon>Chytridiomycetes</taxon>
        <taxon>Chytridiales</taxon>
        <taxon>Chytriomycetaceae</taxon>
        <taxon>Rhizoclosmatium</taxon>
    </lineage>
</organism>
<gene>
    <name evidence="9" type="ORF">BCR33DRAFT_724113</name>
</gene>
<feature type="region of interest" description="Disordered" evidence="6">
    <location>
        <begin position="59"/>
        <end position="78"/>
    </location>
</feature>
<comment type="subcellular location">
    <subcellularLocation>
        <location evidence="1">Cell membrane</location>
        <topology evidence="1">Multi-pass membrane protein</topology>
    </subcellularLocation>
</comment>
<feature type="transmembrane region" description="Helical" evidence="7">
    <location>
        <begin position="169"/>
        <end position="187"/>
    </location>
</feature>
<keyword evidence="4 7" id="KW-1133">Transmembrane helix</keyword>
<evidence type="ECO:0000256" key="2">
    <source>
        <dbReference type="ARBA" id="ARBA00022475"/>
    </source>
</evidence>
<dbReference type="EMBL" id="MCGO01000079">
    <property type="protein sequence ID" value="ORY31187.1"/>
    <property type="molecule type" value="Genomic_DNA"/>
</dbReference>
<evidence type="ECO:0000256" key="4">
    <source>
        <dbReference type="ARBA" id="ARBA00022989"/>
    </source>
</evidence>
<dbReference type="OrthoDB" id="199599at2759"/>
<evidence type="ECO:0000256" key="5">
    <source>
        <dbReference type="ARBA" id="ARBA00023136"/>
    </source>
</evidence>
<dbReference type="InterPro" id="IPR003807">
    <property type="entry name" value="DUF202"/>
</dbReference>
<keyword evidence="10" id="KW-1185">Reference proteome</keyword>
<keyword evidence="5 7" id="KW-0472">Membrane</keyword>
<sequence>MAARFTRLFSSTILPNTGSTARDHLANERTFLAWSRTGLGFVGLGIALETFGYQRSNLAGTRLDNKPQPQPQPDQAPLIDWQGSKTAAPTPVLVDQRSQTQTQLGQKRDQLPSIEAIVAHAMSSPDRLASATLIGIGGMFLAFGTARYFSTLKLLTQGKFQPNTKGVGMMVASSAVITSAGLAVVLVPEGTWIKSQLGNRP</sequence>
<dbReference type="InterPro" id="IPR052053">
    <property type="entry name" value="IM_YidH-like"/>
</dbReference>